<dbReference type="PROSITE" id="PS50112">
    <property type="entry name" value="PAS"/>
    <property type="match status" value="3"/>
</dbReference>
<dbReference type="Pfam" id="PF13426">
    <property type="entry name" value="PAS_9"/>
    <property type="match status" value="2"/>
</dbReference>
<dbReference type="InterPro" id="IPR013656">
    <property type="entry name" value="PAS_4"/>
</dbReference>
<accession>A0ABX0F548</accession>
<dbReference type="EMBL" id="JAAFGS010000003">
    <property type="protein sequence ID" value="NGZ75842.1"/>
    <property type="molecule type" value="Genomic_DNA"/>
</dbReference>
<evidence type="ECO:0000256" key="7">
    <source>
        <dbReference type="ARBA" id="ARBA00022840"/>
    </source>
</evidence>
<dbReference type="SMART" id="SM00086">
    <property type="entry name" value="PAC"/>
    <property type="match status" value="3"/>
</dbReference>
<dbReference type="CDD" id="cd00130">
    <property type="entry name" value="PAS"/>
    <property type="match status" value="3"/>
</dbReference>
<evidence type="ECO:0000313" key="13">
    <source>
        <dbReference type="Proteomes" id="UP000800303"/>
    </source>
</evidence>
<keyword evidence="13" id="KW-1185">Reference proteome</keyword>
<evidence type="ECO:0000256" key="1">
    <source>
        <dbReference type="ARBA" id="ARBA00000085"/>
    </source>
</evidence>
<sequence length="635" mass="71460">MKNSFGLLGEMFAESEVYRPLFVYHPDAIYVLNTAGKLIYANPATERMTGYTLEELQSMNLDKLYAEGERRQSLLRRNAMESEKRQEFTLRLIRKDGSPLIVSVTYVAIEQDGRTVGIYGIAKDITEEEVKNRRMREQERLYRSLFDYNPAGILSFDPRGRCLSVNPHLEAMTGFVNDKLAGLSYGLFFAPESVEEVERRFEHALRGVSGNFEAQLLALDDQRIDVNMTSLPIVVDGETIGVYMIALDITEWKRQMQRSRELADQYTSILNAVSEGIYEINGEGRSVFINRAGADMLGYEVEEFQNVYNHDLIHHSRSDGSPYPVEKCPIFRSMREGVYREVEGEVFWRKDGTSFLVEYRVNPLFENGKPSGAVVVFKDVTSRDEIVRQKNEAQRGLAAKTDFLSLMSHEIRTPLNGVLGMAELMQTTDLSEEQQDYMEVLSLSGRGLQTIVDRILDFNAAESGTLKFESEPFDAKDLLEEIVGAFSVQTEASGVELRLRLGEGFPHELIGDSGKLRGILIGLIGNAVKFTPKGRIEVAADCLVRPRTGIGEKARCVLRVEVSDSGIGIPADKMELLFQPFSQIHSELDRRYEGTGLGLAICKRWIDRMGGAIWAESLEGQGSVFSFTLPMLCDE</sequence>
<dbReference type="InterPro" id="IPR000014">
    <property type="entry name" value="PAS"/>
</dbReference>
<dbReference type="Pfam" id="PF08448">
    <property type="entry name" value="PAS_4"/>
    <property type="match status" value="1"/>
</dbReference>
<dbReference type="Gene3D" id="1.10.287.130">
    <property type="match status" value="1"/>
</dbReference>
<dbReference type="InterPro" id="IPR000700">
    <property type="entry name" value="PAS-assoc_C"/>
</dbReference>
<evidence type="ECO:0000259" key="9">
    <source>
        <dbReference type="PROSITE" id="PS50109"/>
    </source>
</evidence>
<comment type="caution">
    <text evidence="12">The sequence shown here is derived from an EMBL/GenBank/DDBJ whole genome shotgun (WGS) entry which is preliminary data.</text>
</comment>
<evidence type="ECO:0000313" key="12">
    <source>
        <dbReference type="EMBL" id="NGZ75842.1"/>
    </source>
</evidence>
<dbReference type="CDD" id="cd16922">
    <property type="entry name" value="HATPase_EvgS-ArcB-TorS-like"/>
    <property type="match status" value="1"/>
</dbReference>
<keyword evidence="7" id="KW-0067">ATP-binding</keyword>
<dbReference type="SUPFAM" id="SSF55874">
    <property type="entry name" value="ATPase domain of HSP90 chaperone/DNA topoisomerase II/histidine kinase"/>
    <property type="match status" value="1"/>
</dbReference>
<feature type="domain" description="PAS" evidence="10">
    <location>
        <begin position="262"/>
        <end position="304"/>
    </location>
</feature>
<evidence type="ECO:0000256" key="8">
    <source>
        <dbReference type="ARBA" id="ARBA00023012"/>
    </source>
</evidence>
<protein>
    <recommendedName>
        <fullName evidence="2">histidine kinase</fullName>
        <ecNumber evidence="2">2.7.13.3</ecNumber>
    </recommendedName>
</protein>
<reference evidence="12 13" key="1">
    <citation type="submission" date="2020-01" db="EMBL/GenBank/DDBJ databases">
        <title>Polyphasic characterisation and genomic insights into a novel alkali tolerant bacterium VR-M41.</title>
        <authorList>
            <person name="Vemuluri V.R."/>
        </authorList>
    </citation>
    <scope>NUCLEOTIDE SEQUENCE [LARGE SCALE GENOMIC DNA]</scope>
    <source>
        <strain evidence="12 13">VR-M41</strain>
    </source>
</reference>
<feature type="domain" description="PAS" evidence="10">
    <location>
        <begin position="14"/>
        <end position="83"/>
    </location>
</feature>
<dbReference type="SUPFAM" id="SSF55785">
    <property type="entry name" value="PYP-like sensor domain (PAS domain)"/>
    <property type="match status" value="3"/>
</dbReference>
<dbReference type="SMART" id="SM00091">
    <property type="entry name" value="PAS"/>
    <property type="match status" value="3"/>
</dbReference>
<dbReference type="Pfam" id="PF00512">
    <property type="entry name" value="HisKA"/>
    <property type="match status" value="1"/>
</dbReference>
<dbReference type="SMART" id="SM00387">
    <property type="entry name" value="HATPase_c"/>
    <property type="match status" value="1"/>
</dbReference>
<dbReference type="RefSeq" id="WP_166274247.1">
    <property type="nucleotide sequence ID" value="NZ_JAAFGS010000003.1"/>
</dbReference>
<dbReference type="Proteomes" id="UP000800303">
    <property type="component" value="Unassembled WGS sequence"/>
</dbReference>
<evidence type="ECO:0000256" key="2">
    <source>
        <dbReference type="ARBA" id="ARBA00012438"/>
    </source>
</evidence>
<keyword evidence="6" id="KW-0418">Kinase</keyword>
<dbReference type="InterPro" id="IPR003594">
    <property type="entry name" value="HATPase_dom"/>
</dbReference>
<dbReference type="PANTHER" id="PTHR43047:SF65">
    <property type="entry name" value="CHEY-HOMOLOGOUS RECEIVER DOMAIN AND PAS DOMAIN-CONTAINING PROTEIN"/>
    <property type="match status" value="1"/>
</dbReference>
<feature type="domain" description="Histidine kinase" evidence="9">
    <location>
        <begin position="406"/>
        <end position="633"/>
    </location>
</feature>
<keyword evidence="3" id="KW-0597">Phosphoprotein</keyword>
<dbReference type="Gene3D" id="3.30.565.10">
    <property type="entry name" value="Histidine kinase-like ATPase, C-terminal domain"/>
    <property type="match status" value="1"/>
</dbReference>
<keyword evidence="4" id="KW-0808">Transferase</keyword>
<dbReference type="PROSITE" id="PS50113">
    <property type="entry name" value="PAC"/>
    <property type="match status" value="2"/>
</dbReference>
<dbReference type="EC" id="2.7.13.3" evidence="2"/>
<evidence type="ECO:0000256" key="6">
    <source>
        <dbReference type="ARBA" id="ARBA00022777"/>
    </source>
</evidence>
<dbReference type="PRINTS" id="PR00344">
    <property type="entry name" value="BCTRLSENSOR"/>
</dbReference>
<feature type="domain" description="PAS" evidence="10">
    <location>
        <begin position="138"/>
        <end position="208"/>
    </location>
</feature>
<dbReference type="PROSITE" id="PS50109">
    <property type="entry name" value="HIS_KIN"/>
    <property type="match status" value="1"/>
</dbReference>
<comment type="catalytic activity">
    <reaction evidence="1">
        <text>ATP + protein L-histidine = ADP + protein N-phospho-L-histidine.</text>
        <dbReference type="EC" id="2.7.13.3"/>
    </reaction>
</comment>
<dbReference type="InterPro" id="IPR036890">
    <property type="entry name" value="HATPase_C_sf"/>
</dbReference>
<dbReference type="InterPro" id="IPR001610">
    <property type="entry name" value="PAC"/>
</dbReference>
<dbReference type="CDD" id="cd00082">
    <property type="entry name" value="HisKA"/>
    <property type="match status" value="1"/>
</dbReference>
<evidence type="ECO:0000256" key="3">
    <source>
        <dbReference type="ARBA" id="ARBA00022553"/>
    </source>
</evidence>
<dbReference type="SUPFAM" id="SSF47384">
    <property type="entry name" value="Homodimeric domain of signal transducing histidine kinase"/>
    <property type="match status" value="1"/>
</dbReference>
<evidence type="ECO:0000259" key="10">
    <source>
        <dbReference type="PROSITE" id="PS50112"/>
    </source>
</evidence>
<dbReference type="SMART" id="SM00388">
    <property type="entry name" value="HisKA"/>
    <property type="match status" value="1"/>
</dbReference>
<gene>
    <name evidence="12" type="ORF">GYN08_10960</name>
</gene>
<dbReference type="NCBIfam" id="TIGR00229">
    <property type="entry name" value="sensory_box"/>
    <property type="match status" value="3"/>
</dbReference>
<dbReference type="InterPro" id="IPR035965">
    <property type="entry name" value="PAS-like_dom_sf"/>
</dbReference>
<dbReference type="InterPro" id="IPR004358">
    <property type="entry name" value="Sig_transdc_His_kin-like_C"/>
</dbReference>
<name>A0ABX0F548_9BACL</name>
<evidence type="ECO:0000256" key="4">
    <source>
        <dbReference type="ARBA" id="ARBA00022679"/>
    </source>
</evidence>
<proteinExistence type="predicted"/>
<feature type="domain" description="PAC" evidence="11">
    <location>
        <begin position="86"/>
        <end position="137"/>
    </location>
</feature>
<organism evidence="12 13">
    <name type="scientific">Saccharibacillus alkalitolerans</name>
    <dbReference type="NCBI Taxonomy" id="2705290"/>
    <lineage>
        <taxon>Bacteria</taxon>
        <taxon>Bacillati</taxon>
        <taxon>Bacillota</taxon>
        <taxon>Bacilli</taxon>
        <taxon>Bacillales</taxon>
        <taxon>Paenibacillaceae</taxon>
        <taxon>Saccharibacillus</taxon>
    </lineage>
</organism>
<dbReference type="InterPro" id="IPR003661">
    <property type="entry name" value="HisK_dim/P_dom"/>
</dbReference>
<evidence type="ECO:0000259" key="11">
    <source>
        <dbReference type="PROSITE" id="PS50113"/>
    </source>
</evidence>
<dbReference type="InterPro" id="IPR005467">
    <property type="entry name" value="His_kinase_dom"/>
</dbReference>
<keyword evidence="5" id="KW-0547">Nucleotide-binding</keyword>
<dbReference type="PANTHER" id="PTHR43047">
    <property type="entry name" value="TWO-COMPONENT HISTIDINE PROTEIN KINASE"/>
    <property type="match status" value="1"/>
</dbReference>
<dbReference type="InterPro" id="IPR036097">
    <property type="entry name" value="HisK_dim/P_sf"/>
</dbReference>
<dbReference type="Pfam" id="PF02518">
    <property type="entry name" value="HATPase_c"/>
    <property type="match status" value="1"/>
</dbReference>
<dbReference type="Gene3D" id="3.30.450.20">
    <property type="entry name" value="PAS domain"/>
    <property type="match status" value="3"/>
</dbReference>
<evidence type="ECO:0000256" key="5">
    <source>
        <dbReference type="ARBA" id="ARBA00022741"/>
    </source>
</evidence>
<keyword evidence="8" id="KW-0902">Two-component regulatory system</keyword>
<feature type="domain" description="PAC" evidence="11">
    <location>
        <begin position="340"/>
        <end position="392"/>
    </location>
</feature>